<evidence type="ECO:0000259" key="4">
    <source>
        <dbReference type="PROSITE" id="PS50987"/>
    </source>
</evidence>
<dbReference type="InterPro" id="IPR036388">
    <property type="entry name" value="WH-like_DNA-bd_sf"/>
</dbReference>
<dbReference type="KEGG" id="ahb:bsdtb5_19610"/>
<evidence type="ECO:0000256" key="3">
    <source>
        <dbReference type="ARBA" id="ARBA00023163"/>
    </source>
</evidence>
<dbReference type="EMBL" id="AP024169">
    <property type="protein sequence ID" value="BCN30666.1"/>
    <property type="molecule type" value="Genomic_DNA"/>
</dbReference>
<keyword evidence="3" id="KW-0804">Transcription</keyword>
<evidence type="ECO:0000313" key="6">
    <source>
        <dbReference type="Proteomes" id="UP000595897"/>
    </source>
</evidence>
<protein>
    <submittedName>
        <fullName evidence="5">Transcriptional regulator</fullName>
    </submittedName>
</protein>
<dbReference type="GO" id="GO:0003700">
    <property type="term" value="F:DNA-binding transcription factor activity"/>
    <property type="evidence" value="ECO:0007669"/>
    <property type="project" value="InterPro"/>
</dbReference>
<dbReference type="PROSITE" id="PS50987">
    <property type="entry name" value="HTH_ARSR_2"/>
    <property type="match status" value="1"/>
</dbReference>
<evidence type="ECO:0000256" key="2">
    <source>
        <dbReference type="ARBA" id="ARBA00023125"/>
    </source>
</evidence>
<sequence length="92" mass="10663">MGFPETFKALSDPIRREILVMLRDGRLTAGEIGDHFQITGAAISYHLNQLKKADLIIESKYKNYIYYELNTSVFEEVLLWFEQFKGGDSNEK</sequence>
<reference evidence="5 6" key="1">
    <citation type="submission" date="2020-11" db="EMBL/GenBank/DDBJ databases">
        <title>Draft genome sequencing of a Lachnospiraceae strain isolated from anoxic soil subjected to BSD treatment.</title>
        <authorList>
            <person name="Uek A."/>
            <person name="Tonouchi A."/>
        </authorList>
    </citation>
    <scope>NUCLEOTIDE SEQUENCE [LARGE SCALE GENOMIC DNA]</scope>
    <source>
        <strain evidence="5 6">TB5</strain>
    </source>
</reference>
<dbReference type="GO" id="GO:0003677">
    <property type="term" value="F:DNA binding"/>
    <property type="evidence" value="ECO:0007669"/>
    <property type="project" value="UniProtKB-KW"/>
</dbReference>
<feature type="domain" description="HTH arsR-type" evidence="4">
    <location>
        <begin position="1"/>
        <end position="88"/>
    </location>
</feature>
<dbReference type="InterPro" id="IPR011991">
    <property type="entry name" value="ArsR-like_HTH"/>
</dbReference>
<proteinExistence type="predicted"/>
<keyword evidence="6" id="KW-1185">Reference proteome</keyword>
<dbReference type="PRINTS" id="PR00778">
    <property type="entry name" value="HTHARSR"/>
</dbReference>
<dbReference type="CDD" id="cd00090">
    <property type="entry name" value="HTH_ARSR"/>
    <property type="match status" value="1"/>
</dbReference>
<dbReference type="SMART" id="SM00418">
    <property type="entry name" value="HTH_ARSR"/>
    <property type="match status" value="1"/>
</dbReference>
<keyword evidence="1" id="KW-0805">Transcription regulation</keyword>
<dbReference type="Pfam" id="PF01022">
    <property type="entry name" value="HTH_5"/>
    <property type="match status" value="1"/>
</dbReference>
<dbReference type="AlphaFoldDB" id="A0A7R7ID89"/>
<keyword evidence="2" id="KW-0238">DNA-binding</keyword>
<gene>
    <name evidence="5" type="ORF">bsdtb5_19610</name>
</gene>
<dbReference type="RefSeq" id="WP_271715868.1">
    <property type="nucleotide sequence ID" value="NZ_AP024169.1"/>
</dbReference>
<evidence type="ECO:0000313" key="5">
    <source>
        <dbReference type="EMBL" id="BCN30666.1"/>
    </source>
</evidence>
<organism evidence="5 6">
    <name type="scientific">Anaeromicropila herbilytica</name>
    <dbReference type="NCBI Taxonomy" id="2785025"/>
    <lineage>
        <taxon>Bacteria</taxon>
        <taxon>Bacillati</taxon>
        <taxon>Bacillota</taxon>
        <taxon>Clostridia</taxon>
        <taxon>Lachnospirales</taxon>
        <taxon>Lachnospiraceae</taxon>
        <taxon>Anaeromicropila</taxon>
    </lineage>
</organism>
<dbReference type="Gene3D" id="1.10.10.10">
    <property type="entry name" value="Winged helix-like DNA-binding domain superfamily/Winged helix DNA-binding domain"/>
    <property type="match status" value="1"/>
</dbReference>
<dbReference type="Proteomes" id="UP000595897">
    <property type="component" value="Chromosome"/>
</dbReference>
<dbReference type="SUPFAM" id="SSF46785">
    <property type="entry name" value="Winged helix' DNA-binding domain"/>
    <property type="match status" value="1"/>
</dbReference>
<dbReference type="NCBIfam" id="NF033789">
    <property type="entry name" value="repress_SdpR"/>
    <property type="match status" value="1"/>
</dbReference>
<dbReference type="InterPro" id="IPR036390">
    <property type="entry name" value="WH_DNA-bd_sf"/>
</dbReference>
<dbReference type="PANTHER" id="PTHR33154">
    <property type="entry name" value="TRANSCRIPTIONAL REGULATOR, ARSR FAMILY"/>
    <property type="match status" value="1"/>
</dbReference>
<dbReference type="InterPro" id="IPR047796">
    <property type="entry name" value="SdpR-like_repress"/>
</dbReference>
<dbReference type="NCBIfam" id="NF033788">
    <property type="entry name" value="HTH_metalloreg"/>
    <property type="match status" value="1"/>
</dbReference>
<dbReference type="InterPro" id="IPR001845">
    <property type="entry name" value="HTH_ArsR_DNA-bd_dom"/>
</dbReference>
<dbReference type="InterPro" id="IPR051081">
    <property type="entry name" value="HTH_MetalResp_TranReg"/>
</dbReference>
<name>A0A7R7ID89_9FIRM</name>
<evidence type="ECO:0000256" key="1">
    <source>
        <dbReference type="ARBA" id="ARBA00023015"/>
    </source>
</evidence>
<dbReference type="PANTHER" id="PTHR33154:SF33">
    <property type="entry name" value="TRANSCRIPTIONAL REPRESSOR SDPR"/>
    <property type="match status" value="1"/>
</dbReference>
<accession>A0A7R7ID89</accession>